<proteinExistence type="predicted"/>
<evidence type="ECO:0000313" key="2">
    <source>
        <dbReference type="EMBL" id="MFD1708605.1"/>
    </source>
</evidence>
<reference evidence="3" key="1">
    <citation type="journal article" date="2019" name="Int. J. Syst. Evol. Microbiol.">
        <title>The Global Catalogue of Microorganisms (GCM) 10K type strain sequencing project: providing services to taxonomists for standard genome sequencing and annotation.</title>
        <authorList>
            <consortium name="The Broad Institute Genomics Platform"/>
            <consortium name="The Broad Institute Genome Sequencing Center for Infectious Disease"/>
            <person name="Wu L."/>
            <person name="Ma J."/>
        </authorList>
    </citation>
    <scope>NUCLEOTIDE SEQUENCE [LARGE SCALE GENOMIC DNA]</scope>
    <source>
        <strain evidence="3">CGMCC 1.12295</strain>
    </source>
</reference>
<evidence type="ECO:0000313" key="3">
    <source>
        <dbReference type="Proteomes" id="UP001597301"/>
    </source>
</evidence>
<sequence length="165" mass="18801">MFYLADREVIDALLNAASRGVQVNIILDPNKNAFGSKKTGLPNQPVALELHEKTGGRINIRWYQTGQEQYHTKLLYIRTKDKALITGGSTNFTSRNLDNYNLETNVYIEAPIESPAARDVDSYFQRIWSNKDGQYTIDGAELLNPLTFGQQVIYMVQQIFNFTTF</sequence>
<evidence type="ECO:0000259" key="1">
    <source>
        <dbReference type="Pfam" id="PF13091"/>
    </source>
</evidence>
<dbReference type="Pfam" id="PF13091">
    <property type="entry name" value="PLDc_2"/>
    <property type="match status" value="1"/>
</dbReference>
<feature type="domain" description="Phospholipase D-like" evidence="1">
    <location>
        <begin position="1"/>
        <end position="128"/>
    </location>
</feature>
<dbReference type="InterPro" id="IPR025202">
    <property type="entry name" value="PLD-like_dom"/>
</dbReference>
<dbReference type="SUPFAM" id="SSF56024">
    <property type="entry name" value="Phospholipase D/nuclease"/>
    <property type="match status" value="1"/>
</dbReference>
<accession>A0ABW4KKS1</accession>
<dbReference type="Gene3D" id="3.30.870.10">
    <property type="entry name" value="Endonuclease Chain A"/>
    <property type="match status" value="1"/>
</dbReference>
<dbReference type="RefSeq" id="WP_380776059.1">
    <property type="nucleotide sequence ID" value="NZ_JBHUEO010000113.1"/>
</dbReference>
<comment type="caution">
    <text evidence="2">The sequence shown here is derived from an EMBL/GenBank/DDBJ whole genome shotgun (WGS) entry which is preliminary data.</text>
</comment>
<protein>
    <submittedName>
        <fullName evidence="2">Phospholipase D-like domain-containing protein</fullName>
    </submittedName>
</protein>
<dbReference type="EMBL" id="JBHUEO010000113">
    <property type="protein sequence ID" value="MFD1708605.1"/>
    <property type="molecule type" value="Genomic_DNA"/>
</dbReference>
<organism evidence="2 3">
    <name type="scientific">Siminovitchia sediminis</name>
    <dbReference type="NCBI Taxonomy" id="1274353"/>
    <lineage>
        <taxon>Bacteria</taxon>
        <taxon>Bacillati</taxon>
        <taxon>Bacillota</taxon>
        <taxon>Bacilli</taxon>
        <taxon>Bacillales</taxon>
        <taxon>Bacillaceae</taxon>
        <taxon>Siminovitchia</taxon>
    </lineage>
</organism>
<keyword evidence="3" id="KW-1185">Reference proteome</keyword>
<gene>
    <name evidence="2" type="ORF">ACFSCZ_18185</name>
</gene>
<name>A0ABW4KKS1_9BACI</name>
<dbReference type="Proteomes" id="UP001597301">
    <property type="component" value="Unassembled WGS sequence"/>
</dbReference>
<dbReference type="CDD" id="cd09130">
    <property type="entry name" value="PLDc_unchar2_2"/>
    <property type="match status" value="1"/>
</dbReference>